<dbReference type="InParanoid" id="A0A1I1Y8D6"/>
<reference evidence="1 2" key="1">
    <citation type="submission" date="2016-10" db="EMBL/GenBank/DDBJ databases">
        <authorList>
            <person name="de Groot N.N."/>
        </authorList>
    </citation>
    <scope>NUCLEOTIDE SEQUENCE [LARGE SCALE GENOMIC DNA]</scope>
    <source>
        <strain evidence="1 2">DSM 19012</strain>
    </source>
</reference>
<dbReference type="eggNOG" id="ENOG50312MT">
    <property type="taxonomic scope" value="Bacteria"/>
</dbReference>
<dbReference type="Proteomes" id="UP000181976">
    <property type="component" value="Unassembled WGS sequence"/>
</dbReference>
<accession>A0A1I1Y8D6</accession>
<organism evidence="1 2">
    <name type="scientific">Thermophagus xiamenensis</name>
    <dbReference type="NCBI Taxonomy" id="385682"/>
    <lineage>
        <taxon>Bacteria</taxon>
        <taxon>Pseudomonadati</taxon>
        <taxon>Bacteroidota</taxon>
        <taxon>Bacteroidia</taxon>
        <taxon>Marinilabiliales</taxon>
        <taxon>Marinilabiliaceae</taxon>
        <taxon>Thermophagus</taxon>
    </lineage>
</organism>
<dbReference type="NCBIfam" id="TIGR03511">
    <property type="entry name" value="GldH_lipo"/>
    <property type="match status" value="1"/>
</dbReference>
<dbReference type="Pfam" id="PF14109">
    <property type="entry name" value="GldH_lipo"/>
    <property type="match status" value="1"/>
</dbReference>
<sequence>MFALLVFVFGTFACEEITIYEKGQELAGQVWDKDSTLFFYPEIRDTSQVVNIGFSFVHNNDYPYSNLWLFINVLSPDGHMQTDTMEFFVAEPTGEWIGKGSDNKKTVYWLYKNDVKLNAPGKFTFSVTQGMRRDALPGVRSFYLWIEKALTRETNSD</sequence>
<name>A0A1I1Y8D6_9BACT</name>
<dbReference type="AlphaFoldDB" id="A0A1I1Y8D6"/>
<keyword evidence="2" id="KW-1185">Reference proteome</keyword>
<proteinExistence type="predicted"/>
<evidence type="ECO:0000313" key="2">
    <source>
        <dbReference type="Proteomes" id="UP000181976"/>
    </source>
</evidence>
<dbReference type="EMBL" id="FONA01000007">
    <property type="protein sequence ID" value="SFE15669.1"/>
    <property type="molecule type" value="Genomic_DNA"/>
</dbReference>
<protein>
    <submittedName>
        <fullName evidence="1">Gliding motility-associated lipoprotein GldH</fullName>
    </submittedName>
</protein>
<evidence type="ECO:0000313" key="1">
    <source>
        <dbReference type="EMBL" id="SFE15669.1"/>
    </source>
</evidence>
<keyword evidence="1" id="KW-0449">Lipoprotein</keyword>
<gene>
    <name evidence="1" type="ORF">SAMN05444380_107108</name>
</gene>
<dbReference type="STRING" id="385682.SAMN05444380_107108"/>
<dbReference type="InterPro" id="IPR020018">
    <property type="entry name" value="Motility-assoc_lipoprot_GldH"/>
</dbReference>